<reference evidence="7 8" key="1">
    <citation type="submission" date="2023-09" db="EMBL/GenBank/DDBJ databases">
        <authorList>
            <person name="Rey-Velasco X."/>
        </authorList>
    </citation>
    <scope>NUCLEOTIDE SEQUENCE [LARGE SCALE GENOMIC DNA]</scope>
    <source>
        <strain evidence="7 8">P385</strain>
    </source>
</reference>
<evidence type="ECO:0000313" key="8">
    <source>
        <dbReference type="Proteomes" id="UP001259982"/>
    </source>
</evidence>
<keyword evidence="8" id="KW-1185">Reference proteome</keyword>
<dbReference type="NCBIfam" id="TIGR00401">
    <property type="entry name" value="msrA"/>
    <property type="match status" value="1"/>
</dbReference>
<dbReference type="InterPro" id="IPR002569">
    <property type="entry name" value="Met_Sox_Rdtase_MsrA_dom"/>
</dbReference>
<feature type="domain" description="Peptide methionine sulphoxide reductase MsrA" evidence="6">
    <location>
        <begin position="51"/>
        <end position="202"/>
    </location>
</feature>
<dbReference type="InterPro" id="IPR036509">
    <property type="entry name" value="Met_Sox_Rdtase_MsrA_sf"/>
</dbReference>
<name>A0ABU3BA11_9GAMM</name>
<dbReference type="Gene3D" id="3.30.1060.10">
    <property type="entry name" value="Peptide methionine sulphoxide reductase MsrA"/>
    <property type="match status" value="1"/>
</dbReference>
<dbReference type="PANTHER" id="PTHR43774">
    <property type="entry name" value="PEPTIDE METHIONINE SULFOXIDE REDUCTASE"/>
    <property type="match status" value="1"/>
</dbReference>
<protein>
    <recommendedName>
        <fullName evidence="4">Peptide methionine sulfoxide reductase MsrA</fullName>
        <shortName evidence="4">Protein-methionine-S-oxide reductase</shortName>
        <ecNumber evidence="4">1.8.4.11</ecNumber>
    </recommendedName>
    <alternativeName>
        <fullName evidence="4">Peptide-methionine (S)-S-oxide reductase</fullName>
        <shortName evidence="4">Peptide Met(O) reductase</shortName>
    </alternativeName>
</protein>
<evidence type="ECO:0000313" key="7">
    <source>
        <dbReference type="EMBL" id="MDT0619302.1"/>
    </source>
</evidence>
<keyword evidence="1 4" id="KW-0560">Oxidoreductase</keyword>
<dbReference type="SUPFAM" id="SSF55068">
    <property type="entry name" value="Peptide methionine sulfoxide reductase"/>
    <property type="match status" value="1"/>
</dbReference>
<dbReference type="HAMAP" id="MF_01401">
    <property type="entry name" value="MsrA"/>
    <property type="match status" value="1"/>
</dbReference>
<gene>
    <name evidence="4 7" type="primary">msrA</name>
    <name evidence="7" type="ORF">RM531_12525</name>
</gene>
<dbReference type="EMBL" id="JAVRHY010000013">
    <property type="protein sequence ID" value="MDT0619302.1"/>
    <property type="molecule type" value="Genomic_DNA"/>
</dbReference>
<evidence type="ECO:0000256" key="2">
    <source>
        <dbReference type="ARBA" id="ARBA00047806"/>
    </source>
</evidence>
<comment type="catalytic activity">
    <reaction evidence="3 4">
        <text>[thioredoxin]-disulfide + L-methionine + H2O = L-methionine (S)-S-oxide + [thioredoxin]-dithiol</text>
        <dbReference type="Rhea" id="RHEA:19993"/>
        <dbReference type="Rhea" id="RHEA-COMP:10698"/>
        <dbReference type="Rhea" id="RHEA-COMP:10700"/>
        <dbReference type="ChEBI" id="CHEBI:15377"/>
        <dbReference type="ChEBI" id="CHEBI:29950"/>
        <dbReference type="ChEBI" id="CHEBI:50058"/>
        <dbReference type="ChEBI" id="CHEBI:57844"/>
        <dbReference type="ChEBI" id="CHEBI:58772"/>
        <dbReference type="EC" id="1.8.4.11"/>
    </reaction>
</comment>
<dbReference type="Pfam" id="PF01625">
    <property type="entry name" value="PMSR"/>
    <property type="match status" value="1"/>
</dbReference>
<organism evidence="7 8">
    <name type="scientific">Spectribacter acetivorans</name>
    <dbReference type="NCBI Taxonomy" id="3075603"/>
    <lineage>
        <taxon>Bacteria</taxon>
        <taxon>Pseudomonadati</taxon>
        <taxon>Pseudomonadota</taxon>
        <taxon>Gammaproteobacteria</taxon>
        <taxon>Salinisphaerales</taxon>
        <taxon>Salinisphaeraceae</taxon>
        <taxon>Spectribacter</taxon>
    </lineage>
</organism>
<dbReference type="RefSeq" id="WP_311659683.1">
    <property type="nucleotide sequence ID" value="NZ_JAVRHY010000013.1"/>
</dbReference>
<sequence>MMRWIAMTLTLTAAVTMLPACAESTSGNETEAAAAATDDTNEAAASGDLATAVFAGGCFWCVEQAFDEVEGVVETTSGYTGGDVENPSYEQVTYNDTGHLEAVQVRYDPSVVTYETLLESFWHNVDPTDDRGQFCDKGHSYLSAIFVVDDEQRRLAEASRQALKDDADAPSPIVTPIREARTFYAAEDYHQNYYEKKPVRYNFYKNACGRTARLEELWGDAAGKP</sequence>
<evidence type="ECO:0000256" key="1">
    <source>
        <dbReference type="ARBA" id="ARBA00023002"/>
    </source>
</evidence>
<dbReference type="Proteomes" id="UP001259982">
    <property type="component" value="Unassembled WGS sequence"/>
</dbReference>
<comment type="catalytic activity">
    <reaction evidence="2 4">
        <text>L-methionyl-[protein] + [thioredoxin]-disulfide + H2O = L-methionyl-(S)-S-oxide-[protein] + [thioredoxin]-dithiol</text>
        <dbReference type="Rhea" id="RHEA:14217"/>
        <dbReference type="Rhea" id="RHEA-COMP:10698"/>
        <dbReference type="Rhea" id="RHEA-COMP:10700"/>
        <dbReference type="Rhea" id="RHEA-COMP:12313"/>
        <dbReference type="Rhea" id="RHEA-COMP:12315"/>
        <dbReference type="ChEBI" id="CHEBI:15377"/>
        <dbReference type="ChEBI" id="CHEBI:16044"/>
        <dbReference type="ChEBI" id="CHEBI:29950"/>
        <dbReference type="ChEBI" id="CHEBI:44120"/>
        <dbReference type="ChEBI" id="CHEBI:50058"/>
        <dbReference type="EC" id="1.8.4.11"/>
    </reaction>
</comment>
<comment type="caution">
    <text evidence="7">The sequence shown here is derived from an EMBL/GenBank/DDBJ whole genome shotgun (WGS) entry which is preliminary data.</text>
</comment>
<feature type="signal peptide" evidence="5">
    <location>
        <begin position="1"/>
        <end position="22"/>
    </location>
</feature>
<dbReference type="EC" id="1.8.4.11" evidence="4"/>
<feature type="chain" id="PRO_5046589724" description="Peptide methionine sulfoxide reductase MsrA" evidence="5">
    <location>
        <begin position="23"/>
        <end position="225"/>
    </location>
</feature>
<keyword evidence="5" id="KW-0732">Signal</keyword>
<comment type="similarity">
    <text evidence="4">Belongs to the MsrA Met sulfoxide reductase family.</text>
</comment>
<comment type="function">
    <text evidence="4">Has an important function as a repair enzyme for proteins that have been inactivated by oxidation. Catalyzes the reversible oxidation-reduction of methionine sulfoxide in proteins to methionine.</text>
</comment>
<evidence type="ECO:0000259" key="6">
    <source>
        <dbReference type="Pfam" id="PF01625"/>
    </source>
</evidence>
<evidence type="ECO:0000256" key="4">
    <source>
        <dbReference type="HAMAP-Rule" id="MF_01401"/>
    </source>
</evidence>
<dbReference type="GO" id="GO:0008113">
    <property type="term" value="F:peptide-methionine (S)-S-oxide reductase activity"/>
    <property type="evidence" value="ECO:0007669"/>
    <property type="project" value="UniProtKB-EC"/>
</dbReference>
<accession>A0ABU3BA11</accession>
<evidence type="ECO:0000256" key="5">
    <source>
        <dbReference type="SAM" id="SignalP"/>
    </source>
</evidence>
<proteinExistence type="inferred from homology"/>
<feature type="active site" evidence="4">
    <location>
        <position position="58"/>
    </location>
</feature>
<evidence type="ECO:0000256" key="3">
    <source>
        <dbReference type="ARBA" id="ARBA00048782"/>
    </source>
</evidence>
<dbReference type="PANTHER" id="PTHR43774:SF1">
    <property type="entry name" value="PEPTIDE METHIONINE SULFOXIDE REDUCTASE MSRA 2"/>
    <property type="match status" value="1"/>
</dbReference>